<dbReference type="Pfam" id="PF13456">
    <property type="entry name" value="RVT_3"/>
    <property type="match status" value="1"/>
</dbReference>
<accession>A0A2I4FVF1</accession>
<dbReference type="InterPro" id="IPR002156">
    <property type="entry name" value="RNaseH_domain"/>
</dbReference>
<dbReference type="STRING" id="51240.A0A2I4FVF1"/>
<dbReference type="PANTHER" id="PTHR47723:SF19">
    <property type="entry name" value="POLYNUCLEOTIDYL TRANSFERASE, RIBONUCLEASE H-LIKE SUPERFAMILY PROTEIN"/>
    <property type="match status" value="1"/>
</dbReference>
<reference evidence="2" key="1">
    <citation type="submission" date="2025-08" db="UniProtKB">
        <authorList>
            <consortium name="RefSeq"/>
        </authorList>
    </citation>
    <scope>IDENTIFICATION</scope>
    <source>
        <tissue evidence="2">Leaves</tissue>
    </source>
</reference>
<dbReference type="KEGG" id="jre:109002367"/>
<dbReference type="OrthoDB" id="1752183at2759"/>
<name>A0A2I4FVF1_JUGRE</name>
<dbReference type="Gene3D" id="3.30.420.10">
    <property type="entry name" value="Ribonuclease H-like superfamily/Ribonuclease H"/>
    <property type="match status" value="1"/>
</dbReference>
<evidence type="ECO:0000313" key="2">
    <source>
        <dbReference type="RefSeq" id="XP_018835622.1"/>
    </source>
</evidence>
<dbReference type="Proteomes" id="UP000235220">
    <property type="component" value="Chromosome 15"/>
</dbReference>
<dbReference type="GeneID" id="109002367"/>
<dbReference type="InterPro" id="IPR036397">
    <property type="entry name" value="RNaseH_sf"/>
</dbReference>
<dbReference type="InterPro" id="IPR012337">
    <property type="entry name" value="RNaseH-like_sf"/>
</dbReference>
<dbReference type="GO" id="GO:0004523">
    <property type="term" value="F:RNA-DNA hybrid ribonuclease activity"/>
    <property type="evidence" value="ECO:0007669"/>
    <property type="project" value="InterPro"/>
</dbReference>
<dbReference type="PANTHER" id="PTHR47723">
    <property type="entry name" value="OS05G0353850 PROTEIN"/>
    <property type="match status" value="1"/>
</dbReference>
<sequence length="175" mass="19467">MRYETCLSWFRRASNASQAGVILGVLPIVISWRLWTRRCKARMEGKMESGQKVPIKQQQINYIAWSKPAQGRVKLNTDGSSLGNPGESGAGGVIRDMHGRLLLAFAKNLGYGNSTYTELRALLEGVKHCKNMNFSAVDIEMDSKVILAWKPYIHREGNAVADWLARRGASDGDVE</sequence>
<dbReference type="InterPro" id="IPR053151">
    <property type="entry name" value="RNase_H-like"/>
</dbReference>
<organism evidence="1 2">
    <name type="scientific">Juglans regia</name>
    <name type="common">English walnut</name>
    <dbReference type="NCBI Taxonomy" id="51240"/>
    <lineage>
        <taxon>Eukaryota</taxon>
        <taxon>Viridiplantae</taxon>
        <taxon>Streptophyta</taxon>
        <taxon>Embryophyta</taxon>
        <taxon>Tracheophyta</taxon>
        <taxon>Spermatophyta</taxon>
        <taxon>Magnoliopsida</taxon>
        <taxon>eudicotyledons</taxon>
        <taxon>Gunneridae</taxon>
        <taxon>Pentapetalae</taxon>
        <taxon>rosids</taxon>
        <taxon>fabids</taxon>
        <taxon>Fagales</taxon>
        <taxon>Juglandaceae</taxon>
        <taxon>Juglans</taxon>
    </lineage>
</organism>
<gene>
    <name evidence="2" type="primary">LOC109002367</name>
</gene>
<evidence type="ECO:0000313" key="1">
    <source>
        <dbReference type="Proteomes" id="UP000235220"/>
    </source>
</evidence>
<dbReference type="SUPFAM" id="SSF53098">
    <property type="entry name" value="Ribonuclease H-like"/>
    <property type="match status" value="1"/>
</dbReference>
<dbReference type="InterPro" id="IPR044730">
    <property type="entry name" value="RNase_H-like_dom_plant"/>
</dbReference>
<dbReference type="CDD" id="cd06222">
    <property type="entry name" value="RNase_H_like"/>
    <property type="match status" value="1"/>
</dbReference>
<dbReference type="RefSeq" id="XP_018835622.1">
    <property type="nucleotide sequence ID" value="XM_018980077.1"/>
</dbReference>
<keyword evidence="1" id="KW-1185">Reference proteome</keyword>
<dbReference type="GO" id="GO:0003676">
    <property type="term" value="F:nucleic acid binding"/>
    <property type="evidence" value="ECO:0007669"/>
    <property type="project" value="InterPro"/>
</dbReference>
<dbReference type="PROSITE" id="PS50879">
    <property type="entry name" value="RNASE_H_1"/>
    <property type="match status" value="1"/>
</dbReference>
<proteinExistence type="predicted"/>
<dbReference type="Gramene" id="Jr15_01600_p1">
    <property type="protein sequence ID" value="cds.Jr15_01600_p1"/>
    <property type="gene ID" value="Jr15_01600"/>
</dbReference>
<dbReference type="AlphaFoldDB" id="A0A2I4FVF1"/>
<protein>
    <submittedName>
        <fullName evidence="2">Uncharacterized protein LOC109002367</fullName>
    </submittedName>
</protein>